<name>A0AAU6U050_UNCXX</name>
<evidence type="ECO:0000313" key="1">
    <source>
        <dbReference type="EMBL" id="XAG67442.1"/>
    </source>
</evidence>
<organism evidence="1">
    <name type="scientific">bacterium 19CA06SA08-2</name>
    <dbReference type="NCBI Taxonomy" id="2920658"/>
    <lineage>
        <taxon>Bacteria</taxon>
    </lineage>
</organism>
<gene>
    <name evidence="1" type="ORF">MRM75_12220</name>
</gene>
<protein>
    <submittedName>
        <fullName evidence="1">Uncharacterized protein</fullName>
    </submittedName>
</protein>
<accession>A0AAU6U050</accession>
<proteinExistence type="predicted"/>
<sequence>MMYKQMIPADGWFFRFKAGNVGILPVAAWAMGEYEVIGLIATGSPKFDPSGPRTLVPANFGDNRSYIHSSQMTDEDFALVKETAKSLSGL</sequence>
<reference evidence="1" key="1">
    <citation type="submission" date="2022-03" db="EMBL/GenBank/DDBJ databases">
        <title>Sea Food Isolates.</title>
        <authorList>
            <person name="Li c."/>
        </authorList>
    </citation>
    <scope>NUCLEOTIDE SEQUENCE</scope>
    <source>
        <strain evidence="1">19CA06SA08-2</strain>
    </source>
</reference>
<dbReference type="EMBL" id="CP095353">
    <property type="protein sequence ID" value="XAG67442.1"/>
    <property type="molecule type" value="Genomic_DNA"/>
</dbReference>
<dbReference type="AlphaFoldDB" id="A0AAU6U050"/>